<organism evidence="3 4">
    <name type="scientific">Iris pallida</name>
    <name type="common">Sweet iris</name>
    <dbReference type="NCBI Taxonomy" id="29817"/>
    <lineage>
        <taxon>Eukaryota</taxon>
        <taxon>Viridiplantae</taxon>
        <taxon>Streptophyta</taxon>
        <taxon>Embryophyta</taxon>
        <taxon>Tracheophyta</taxon>
        <taxon>Spermatophyta</taxon>
        <taxon>Magnoliopsida</taxon>
        <taxon>Liliopsida</taxon>
        <taxon>Asparagales</taxon>
        <taxon>Iridaceae</taxon>
        <taxon>Iridoideae</taxon>
        <taxon>Irideae</taxon>
        <taxon>Iris</taxon>
    </lineage>
</organism>
<evidence type="ECO:0000313" key="4">
    <source>
        <dbReference type="Proteomes" id="UP001140949"/>
    </source>
</evidence>
<feature type="compositionally biased region" description="Basic and acidic residues" evidence="1">
    <location>
        <begin position="150"/>
        <end position="159"/>
    </location>
</feature>
<feature type="compositionally biased region" description="Polar residues" evidence="1">
    <location>
        <begin position="127"/>
        <end position="142"/>
    </location>
</feature>
<evidence type="ECO:0000256" key="1">
    <source>
        <dbReference type="SAM" id="MobiDB-lite"/>
    </source>
</evidence>
<reference evidence="3" key="2">
    <citation type="submission" date="2023-04" db="EMBL/GenBank/DDBJ databases">
        <authorList>
            <person name="Bruccoleri R.E."/>
            <person name="Oakeley E.J."/>
            <person name="Faust A.-M."/>
            <person name="Dessus-Babus S."/>
            <person name="Altorfer M."/>
            <person name="Burckhardt D."/>
            <person name="Oertli M."/>
            <person name="Naumann U."/>
            <person name="Petersen F."/>
            <person name="Wong J."/>
        </authorList>
    </citation>
    <scope>NUCLEOTIDE SEQUENCE</scope>
    <source>
        <strain evidence="3">GSM-AAB239-AS_SAM_17_03QT</strain>
        <tissue evidence="3">Leaf</tissue>
    </source>
</reference>
<protein>
    <submittedName>
        <fullName evidence="3">Myb-related protein 2-like</fullName>
    </submittedName>
</protein>
<name>A0AAX6FWV1_IRIPA</name>
<dbReference type="GO" id="GO:0003700">
    <property type="term" value="F:DNA-binding transcription factor activity"/>
    <property type="evidence" value="ECO:0007669"/>
    <property type="project" value="InterPro"/>
</dbReference>
<dbReference type="Pfam" id="PF14379">
    <property type="entry name" value="Myb_CC_LHEQLE"/>
    <property type="match status" value="1"/>
</dbReference>
<feature type="region of interest" description="Disordered" evidence="1">
    <location>
        <begin position="120"/>
        <end position="159"/>
    </location>
</feature>
<accession>A0AAX6FWV1</accession>
<dbReference type="InterPro" id="IPR046955">
    <property type="entry name" value="PHR1-like"/>
</dbReference>
<sequence length="159" mass="17964">MSHPQFNETMLQMQEEVQKKLQEHIEVQKHLQLRIEAQGKYLQSVLRKAQETLAMYSSSSAEAKEAKAELSMLVSAAHDNERLGFIRKRVEVADSSTESCLTSLCRADLVKSDCSYSWSAESDESMDPNNSTSACEDQNVGNRTRRHGLGVREEIDLNK</sequence>
<dbReference type="PANTHER" id="PTHR31499:SF11">
    <property type="entry name" value="MYB FAMILY TRANSCRIPTION FACTOR PHL8"/>
    <property type="match status" value="1"/>
</dbReference>
<feature type="domain" description="MYB-CC type transcription factor LHEQLE-containing" evidence="2">
    <location>
        <begin position="7"/>
        <end position="52"/>
    </location>
</feature>
<proteinExistence type="predicted"/>
<dbReference type="EMBL" id="JANAVB010025596">
    <property type="protein sequence ID" value="KAJ6820508.1"/>
    <property type="molecule type" value="Genomic_DNA"/>
</dbReference>
<reference evidence="3" key="1">
    <citation type="journal article" date="2023" name="GigaByte">
        <title>Genome assembly of the bearded iris, Iris pallida Lam.</title>
        <authorList>
            <person name="Bruccoleri R.E."/>
            <person name="Oakeley E.J."/>
            <person name="Faust A.M.E."/>
            <person name="Altorfer M."/>
            <person name="Dessus-Babus S."/>
            <person name="Burckhardt D."/>
            <person name="Oertli M."/>
            <person name="Naumann U."/>
            <person name="Petersen F."/>
            <person name="Wong J."/>
        </authorList>
    </citation>
    <scope>NUCLEOTIDE SEQUENCE</scope>
    <source>
        <strain evidence="3">GSM-AAB239-AS_SAM_17_03QT</strain>
    </source>
</reference>
<gene>
    <name evidence="3" type="ORF">M6B38_397625</name>
</gene>
<evidence type="ECO:0000313" key="3">
    <source>
        <dbReference type="EMBL" id="KAJ6820508.1"/>
    </source>
</evidence>
<evidence type="ECO:0000259" key="2">
    <source>
        <dbReference type="Pfam" id="PF14379"/>
    </source>
</evidence>
<dbReference type="InterPro" id="IPR025756">
    <property type="entry name" value="Myb_CC_LHEQLE"/>
</dbReference>
<dbReference type="PANTHER" id="PTHR31499">
    <property type="entry name" value="MYB FAMILY TRANSCRIPTION FACTOR PHL11"/>
    <property type="match status" value="1"/>
</dbReference>
<dbReference type="AlphaFoldDB" id="A0AAX6FWV1"/>
<dbReference type="Proteomes" id="UP001140949">
    <property type="component" value="Unassembled WGS sequence"/>
</dbReference>
<keyword evidence="4" id="KW-1185">Reference proteome</keyword>
<comment type="caution">
    <text evidence="3">The sequence shown here is derived from an EMBL/GenBank/DDBJ whole genome shotgun (WGS) entry which is preliminary data.</text>
</comment>